<dbReference type="InterPro" id="IPR036390">
    <property type="entry name" value="WH_DNA-bd_sf"/>
</dbReference>
<dbReference type="InterPro" id="IPR013561">
    <property type="entry name" value="FilR1_middle_dom"/>
</dbReference>
<reference evidence="3 4" key="1">
    <citation type="submission" date="2019-01" db="EMBL/GenBank/DDBJ databases">
        <title>Halorientalis sp. F13-25 a new haloarchaeum isolated from hypersaline water.</title>
        <authorList>
            <person name="Ana D.-V."/>
            <person name="Cristina S.-P."/>
            <person name="Antonio V."/>
        </authorList>
    </citation>
    <scope>NUCLEOTIDE SEQUENCE [LARGE SCALE GENOMIC DNA]</scope>
    <source>
        <strain evidence="3 4">F13-25</strain>
    </source>
</reference>
<dbReference type="InterPro" id="IPR011991">
    <property type="entry name" value="ArsR-like_HTH"/>
</dbReference>
<dbReference type="EMBL" id="RDFA01000003">
    <property type="protein sequence ID" value="RXK49420.1"/>
    <property type="molecule type" value="Genomic_DNA"/>
</dbReference>
<accession>A0A498KYZ7</accession>
<dbReference type="InterPro" id="IPR036388">
    <property type="entry name" value="WH-like_DNA-bd_sf"/>
</dbReference>
<protein>
    <submittedName>
        <fullName evidence="3">Uncharacterized protein</fullName>
    </submittedName>
</protein>
<dbReference type="AlphaFoldDB" id="A0A498KYZ7"/>
<dbReference type="SUPFAM" id="SSF46785">
    <property type="entry name" value="Winged helix' DNA-binding domain"/>
    <property type="match status" value="1"/>
</dbReference>
<dbReference type="Proteomes" id="UP000289691">
    <property type="component" value="Unassembled WGS sequence"/>
</dbReference>
<dbReference type="Pfam" id="PF25213">
    <property type="entry name" value="HVO_A0261_N"/>
    <property type="match status" value="1"/>
</dbReference>
<keyword evidence="4" id="KW-1185">Reference proteome</keyword>
<comment type="caution">
    <text evidence="3">The sequence shown here is derived from an EMBL/GenBank/DDBJ whole genome shotgun (WGS) entry which is preliminary data.</text>
</comment>
<sequence>MNGEDLTELLRLRHGVLRALTEQPRPRYELVDALPDSKSTIYKGLSQLQEAGLVERVEDEFRPTLFGVVALSRFDELADTARFGDLLADFPGGTVDPTALAGATVVRPDETDVERHLDAVWELLENADRVRGVTPVVSPGYVEQFRALLDGGLGAELVLPEAVLDSLRDDHADALTAVAARADLYETTATVPFGVLVTVDTPRRMAIELRDGPLITGLVTNDTPSACDWAEATVDRFQDDAVRIGTGSGEGKGL</sequence>
<dbReference type="OrthoDB" id="11410at2157"/>
<name>A0A498KYZ7_9EURY</name>
<dbReference type="RefSeq" id="WP_129069016.1">
    <property type="nucleotide sequence ID" value="NZ_RDFA01000003.1"/>
</dbReference>
<gene>
    <name evidence="3" type="ORF">EAF64_10940</name>
</gene>
<feature type="domain" description="HVO-A0261-like N-terminal" evidence="2">
    <location>
        <begin position="12"/>
        <end position="81"/>
    </location>
</feature>
<proteinExistence type="predicted"/>
<dbReference type="InterPro" id="IPR057527">
    <property type="entry name" value="HVO_A0261-like_N"/>
</dbReference>
<evidence type="ECO:0000259" key="1">
    <source>
        <dbReference type="Pfam" id="PF08350"/>
    </source>
</evidence>
<dbReference type="Gene3D" id="1.10.10.10">
    <property type="entry name" value="Winged helix-like DNA-binding domain superfamily/Winged helix DNA-binding domain"/>
    <property type="match status" value="1"/>
</dbReference>
<evidence type="ECO:0000259" key="2">
    <source>
        <dbReference type="Pfam" id="PF25213"/>
    </source>
</evidence>
<feature type="domain" description="Methanogenesis regulatory protein FilR1 middle" evidence="1">
    <location>
        <begin position="117"/>
        <end position="239"/>
    </location>
</feature>
<evidence type="ECO:0000313" key="3">
    <source>
        <dbReference type="EMBL" id="RXK49420.1"/>
    </source>
</evidence>
<evidence type="ECO:0000313" key="4">
    <source>
        <dbReference type="Proteomes" id="UP000289691"/>
    </source>
</evidence>
<dbReference type="CDD" id="cd00090">
    <property type="entry name" value="HTH_ARSR"/>
    <property type="match status" value="1"/>
</dbReference>
<organism evidence="3 4">
    <name type="scientific">Halorientalis pallida</name>
    <dbReference type="NCBI Taxonomy" id="2479928"/>
    <lineage>
        <taxon>Archaea</taxon>
        <taxon>Methanobacteriati</taxon>
        <taxon>Methanobacteriota</taxon>
        <taxon>Stenosarchaea group</taxon>
        <taxon>Halobacteria</taxon>
        <taxon>Halobacteriales</taxon>
        <taxon>Haloarculaceae</taxon>
        <taxon>Halorientalis</taxon>
    </lineage>
</organism>
<dbReference type="Pfam" id="PF08350">
    <property type="entry name" value="FilR1_middle"/>
    <property type="match status" value="1"/>
</dbReference>